<keyword evidence="2" id="KW-0444">Lipid biosynthesis</keyword>
<evidence type="ECO:0000256" key="4">
    <source>
        <dbReference type="ARBA" id="ARBA00022695"/>
    </source>
</evidence>
<comment type="caution">
    <text evidence="10">The sequence shown here is derived from an EMBL/GenBank/DDBJ whole genome shotgun (WGS) entry which is preliminary data.</text>
</comment>
<dbReference type="NCBIfam" id="TIGR00125">
    <property type="entry name" value="cyt_tran_rel"/>
    <property type="match status" value="1"/>
</dbReference>
<accession>A0A1R2CE71</accession>
<dbReference type="InterPro" id="IPR014729">
    <property type="entry name" value="Rossmann-like_a/b/a_fold"/>
</dbReference>
<sequence>MSGKGYDPSNPVRLYADGVFDLFHFGHARLFEQCKKKFPYVYLIVGVASDVEVIELKGKPLMNEQERAESVRQCKWVDEVICPCPWVCTLEFMDSHSIDYICHDDIPYVMGADVTGDVYYPSKQAGRFLATQRTDGVSTSDLIIRMLVNSNEFVRESQDRSGCSNSRYLKSLRKGFIAIKAYTLKHN</sequence>
<evidence type="ECO:0000256" key="8">
    <source>
        <dbReference type="ARBA" id="ARBA00026101"/>
    </source>
</evidence>
<evidence type="ECO:0000313" key="11">
    <source>
        <dbReference type="Proteomes" id="UP000187209"/>
    </source>
</evidence>
<dbReference type="GO" id="GO:0004105">
    <property type="term" value="F:choline-phosphate cytidylyltransferase activity"/>
    <property type="evidence" value="ECO:0007669"/>
    <property type="project" value="UniProtKB-EC"/>
</dbReference>
<keyword evidence="11" id="KW-1185">Reference proteome</keyword>
<reference evidence="10 11" key="1">
    <citation type="submission" date="2016-11" db="EMBL/GenBank/DDBJ databases">
        <title>The macronuclear genome of Stentor coeruleus: a giant cell with tiny introns.</title>
        <authorList>
            <person name="Slabodnick M."/>
            <person name="Ruby J.G."/>
            <person name="Reiff S.B."/>
            <person name="Swart E.C."/>
            <person name="Gosai S."/>
            <person name="Prabakaran S."/>
            <person name="Witkowska E."/>
            <person name="Larue G.E."/>
            <person name="Fisher S."/>
            <person name="Freeman R.M."/>
            <person name="Gunawardena J."/>
            <person name="Chu W."/>
            <person name="Stover N.A."/>
            <person name="Gregory B.D."/>
            <person name="Nowacki M."/>
            <person name="Derisi J."/>
            <person name="Roy S.W."/>
            <person name="Marshall W.F."/>
            <person name="Sood P."/>
        </authorList>
    </citation>
    <scope>NUCLEOTIDE SEQUENCE [LARGE SCALE GENOMIC DNA]</scope>
    <source>
        <strain evidence="10">WM001</strain>
    </source>
</reference>
<gene>
    <name evidence="10" type="ORF">SteCoe_11000</name>
</gene>
<evidence type="ECO:0000259" key="9">
    <source>
        <dbReference type="Pfam" id="PF01467"/>
    </source>
</evidence>
<keyword evidence="6" id="KW-0594">Phospholipid biosynthesis</keyword>
<keyword evidence="5" id="KW-0443">Lipid metabolism</keyword>
<organism evidence="10 11">
    <name type="scientific">Stentor coeruleus</name>
    <dbReference type="NCBI Taxonomy" id="5963"/>
    <lineage>
        <taxon>Eukaryota</taxon>
        <taxon>Sar</taxon>
        <taxon>Alveolata</taxon>
        <taxon>Ciliophora</taxon>
        <taxon>Postciliodesmatophora</taxon>
        <taxon>Heterotrichea</taxon>
        <taxon>Heterotrichida</taxon>
        <taxon>Stentoridae</taxon>
        <taxon>Stentor</taxon>
    </lineage>
</organism>
<dbReference type="Proteomes" id="UP000187209">
    <property type="component" value="Unassembled WGS sequence"/>
</dbReference>
<dbReference type="InterPro" id="IPR004821">
    <property type="entry name" value="Cyt_trans-like"/>
</dbReference>
<keyword evidence="4" id="KW-0548">Nucleotidyltransferase</keyword>
<comment type="similarity">
    <text evidence="1">Belongs to the cytidylyltransferase family.</text>
</comment>
<keyword evidence="7" id="KW-1208">Phospholipid metabolism</keyword>
<dbReference type="Pfam" id="PF01467">
    <property type="entry name" value="CTP_transf_like"/>
    <property type="match status" value="1"/>
</dbReference>
<keyword evidence="3" id="KW-0808">Transferase</keyword>
<dbReference type="EC" id="2.7.7.15" evidence="8"/>
<dbReference type="OrthoDB" id="17102at2759"/>
<dbReference type="InterPro" id="IPR041723">
    <property type="entry name" value="CCT"/>
</dbReference>
<feature type="domain" description="Cytidyltransferase-like" evidence="9">
    <location>
        <begin position="15"/>
        <end position="143"/>
    </location>
</feature>
<protein>
    <recommendedName>
        <fullName evidence="8">choline-phosphate cytidylyltransferase</fullName>
        <ecNumber evidence="8">2.7.7.15</ecNumber>
    </recommendedName>
</protein>
<name>A0A1R2CE71_9CILI</name>
<evidence type="ECO:0000313" key="10">
    <source>
        <dbReference type="EMBL" id="OMJ87314.1"/>
    </source>
</evidence>
<evidence type="ECO:0000256" key="7">
    <source>
        <dbReference type="ARBA" id="ARBA00023264"/>
    </source>
</evidence>
<dbReference type="EMBL" id="MPUH01000180">
    <property type="protein sequence ID" value="OMJ87314.1"/>
    <property type="molecule type" value="Genomic_DNA"/>
</dbReference>
<dbReference type="Gene3D" id="3.40.50.620">
    <property type="entry name" value="HUPs"/>
    <property type="match status" value="1"/>
</dbReference>
<evidence type="ECO:0000256" key="3">
    <source>
        <dbReference type="ARBA" id="ARBA00022679"/>
    </source>
</evidence>
<dbReference type="SUPFAM" id="SSF52374">
    <property type="entry name" value="Nucleotidylyl transferase"/>
    <property type="match status" value="1"/>
</dbReference>
<dbReference type="PANTHER" id="PTHR10739:SF13">
    <property type="entry name" value="CHOLINE-PHOSPHATE CYTIDYLYLTRANSFERASE"/>
    <property type="match status" value="1"/>
</dbReference>
<dbReference type="InterPro" id="IPR045049">
    <property type="entry name" value="Pcy1-like"/>
</dbReference>
<evidence type="ECO:0000256" key="2">
    <source>
        <dbReference type="ARBA" id="ARBA00022516"/>
    </source>
</evidence>
<dbReference type="AlphaFoldDB" id="A0A1R2CE71"/>
<proteinExistence type="inferred from homology"/>
<dbReference type="PANTHER" id="PTHR10739">
    <property type="entry name" value="CYTIDYLYLTRANSFERASE"/>
    <property type="match status" value="1"/>
</dbReference>
<dbReference type="CDD" id="cd02174">
    <property type="entry name" value="CCT"/>
    <property type="match status" value="1"/>
</dbReference>
<evidence type="ECO:0000256" key="5">
    <source>
        <dbReference type="ARBA" id="ARBA00023098"/>
    </source>
</evidence>
<evidence type="ECO:0000256" key="1">
    <source>
        <dbReference type="ARBA" id="ARBA00010101"/>
    </source>
</evidence>
<dbReference type="GO" id="GO:0031210">
    <property type="term" value="F:phosphatidylcholine binding"/>
    <property type="evidence" value="ECO:0007669"/>
    <property type="project" value="TreeGrafter"/>
</dbReference>
<evidence type="ECO:0000256" key="6">
    <source>
        <dbReference type="ARBA" id="ARBA00023209"/>
    </source>
</evidence>